<protein>
    <submittedName>
        <fullName evidence="1">Uncharacterized protein</fullName>
    </submittedName>
</protein>
<name>A0A284VTL6_9EURY</name>
<sequence length="45" mass="5208">MIAINFVKTSVHLRTTDNLTVPKKIHATMHAGENYKLIRFQLLKD</sequence>
<dbReference type="EMBL" id="FZMP01000229">
    <property type="protein sequence ID" value="SNQ62635.1"/>
    <property type="molecule type" value="Genomic_DNA"/>
</dbReference>
<accession>A0A284VTL6</accession>
<evidence type="ECO:0000313" key="2">
    <source>
        <dbReference type="Proteomes" id="UP000218615"/>
    </source>
</evidence>
<reference evidence="2" key="1">
    <citation type="submission" date="2017-06" db="EMBL/GenBank/DDBJ databases">
        <authorList>
            <person name="Cremers G."/>
        </authorList>
    </citation>
    <scope>NUCLEOTIDE SEQUENCE [LARGE SCALE GENOMIC DNA]</scope>
</reference>
<proteinExistence type="predicted"/>
<keyword evidence="2" id="KW-1185">Reference proteome</keyword>
<gene>
    <name evidence="1" type="ORF">MNV_80036</name>
</gene>
<organism evidence="1 2">
    <name type="scientific">Candidatus Methanoperedens nitratireducens</name>
    <dbReference type="NCBI Taxonomy" id="1392998"/>
    <lineage>
        <taxon>Archaea</taxon>
        <taxon>Methanobacteriati</taxon>
        <taxon>Methanobacteriota</taxon>
        <taxon>Stenosarchaea group</taxon>
        <taxon>Methanomicrobia</taxon>
        <taxon>Methanosarcinales</taxon>
        <taxon>ANME-2 cluster</taxon>
        <taxon>Candidatus Methanoperedentaceae</taxon>
        <taxon>Candidatus Methanoperedens</taxon>
    </lineage>
</organism>
<dbReference type="AlphaFoldDB" id="A0A284VTL6"/>
<dbReference type="Proteomes" id="UP000218615">
    <property type="component" value="Unassembled WGS sequence"/>
</dbReference>
<evidence type="ECO:0000313" key="1">
    <source>
        <dbReference type="EMBL" id="SNQ62635.1"/>
    </source>
</evidence>